<dbReference type="PATRIC" id="fig|277988.4.peg.594"/>
<dbReference type="Proteomes" id="UP000051862">
    <property type="component" value="Unassembled WGS sequence"/>
</dbReference>
<dbReference type="Gene3D" id="2.40.380.10">
    <property type="entry name" value="FomD-like"/>
    <property type="match status" value="1"/>
</dbReference>
<protein>
    <recommendedName>
        <fullName evidence="1">DUF402 domain-containing protein</fullName>
    </recommendedName>
</protein>
<dbReference type="PANTHER" id="PTHR41271:SF1">
    <property type="entry name" value="DUF402 DOMAIN-CONTAINING PROTEIN"/>
    <property type="match status" value="1"/>
</dbReference>
<organism evidence="3 5">
    <name type="scientific">Thermococcus thioreducens</name>
    <dbReference type="NCBI Taxonomy" id="277988"/>
    <lineage>
        <taxon>Archaea</taxon>
        <taxon>Methanobacteriati</taxon>
        <taxon>Methanobacteriota</taxon>
        <taxon>Thermococci</taxon>
        <taxon>Thermococcales</taxon>
        <taxon>Thermococcaceae</taxon>
        <taxon>Thermococcus</taxon>
    </lineage>
</organism>
<evidence type="ECO:0000313" key="5">
    <source>
        <dbReference type="Proteomes" id="UP000051862"/>
    </source>
</evidence>
<dbReference type="EMBL" id="LIXN01000003">
    <property type="protein sequence ID" value="KQH83164.1"/>
    <property type="molecule type" value="Genomic_DNA"/>
</dbReference>
<dbReference type="Proteomes" id="UP000182125">
    <property type="component" value="Unassembled WGS sequence"/>
</dbReference>
<reference evidence="2 7" key="2">
    <citation type="submission" date="2016-04" db="EMBL/GenBank/DDBJ databases">
        <title>Complete genome sequence of Thermococcus thioreducens type strain OGL-20P.</title>
        <authorList>
            <person name="Oger P.M."/>
        </authorList>
    </citation>
    <scope>NUCLEOTIDE SEQUENCE [LARGE SCALE GENOMIC DNA]</scope>
    <source>
        <strain evidence="2 7">OGL-20P</strain>
    </source>
</reference>
<dbReference type="InterPro" id="IPR035930">
    <property type="entry name" value="FomD-like_sf"/>
</dbReference>
<reference evidence="4 6" key="3">
    <citation type="submission" date="2016-10" db="EMBL/GenBank/DDBJ databases">
        <authorList>
            <person name="de Groot N.N."/>
        </authorList>
    </citation>
    <scope>NUCLEOTIDE SEQUENCE [LARGE SCALE GENOMIC DNA]</scope>
    <source>
        <strain evidence="4 6">OGL-20</strain>
    </source>
</reference>
<dbReference type="STRING" id="277988.SAMN05216170_0796"/>
<dbReference type="PANTHER" id="PTHR41271">
    <property type="entry name" value="DUF402 DOMAIN-CONTAINING PROTEIN"/>
    <property type="match status" value="1"/>
</dbReference>
<dbReference type="EMBL" id="CP015105">
    <property type="protein sequence ID" value="ASJ12436.1"/>
    <property type="molecule type" value="Genomic_DNA"/>
</dbReference>
<dbReference type="SUPFAM" id="SSF159234">
    <property type="entry name" value="FomD-like"/>
    <property type="match status" value="1"/>
</dbReference>
<gene>
    <name evidence="2" type="ORF">A3L14_05795</name>
    <name evidence="3" type="ORF">AMR53_02800</name>
    <name evidence="4" type="ORF">SAMN05216170_0796</name>
</gene>
<accession>A0A0Q2XPF1</accession>
<dbReference type="GeneID" id="33333917"/>
<evidence type="ECO:0000313" key="7">
    <source>
        <dbReference type="Proteomes" id="UP000250136"/>
    </source>
</evidence>
<evidence type="ECO:0000313" key="4">
    <source>
        <dbReference type="EMBL" id="SEV90879.1"/>
    </source>
</evidence>
<dbReference type="Pfam" id="PF04167">
    <property type="entry name" value="DUF402"/>
    <property type="match status" value="1"/>
</dbReference>
<dbReference type="InterPro" id="IPR007295">
    <property type="entry name" value="DUF402"/>
</dbReference>
<keyword evidence="7" id="KW-1185">Reference proteome</keyword>
<proteinExistence type="predicted"/>
<evidence type="ECO:0000313" key="2">
    <source>
        <dbReference type="EMBL" id="ASJ12436.1"/>
    </source>
</evidence>
<reference evidence="3 5" key="1">
    <citation type="submission" date="2015-08" db="EMBL/GenBank/DDBJ databases">
        <title>Thermococcus thioreducens DSM 14981 genome sequencing.</title>
        <authorList>
            <person name="Hong S.-J."/>
            <person name="Kim M.-C."/>
            <person name="Shin J.-H."/>
        </authorList>
    </citation>
    <scope>NUCLEOTIDE SEQUENCE [LARGE SCALE GENOMIC DNA]</scope>
    <source>
        <strain evidence="3 5">DSM 14981</strain>
    </source>
</reference>
<dbReference type="KEGG" id="ttd:A3L14_05795"/>
<name>A0A0Q2XPF1_9EURY</name>
<dbReference type="EMBL" id="FOIW01000001">
    <property type="protein sequence ID" value="SEV90879.1"/>
    <property type="molecule type" value="Genomic_DNA"/>
</dbReference>
<evidence type="ECO:0000259" key="1">
    <source>
        <dbReference type="Pfam" id="PF04167"/>
    </source>
</evidence>
<evidence type="ECO:0000313" key="3">
    <source>
        <dbReference type="EMBL" id="KQH83164.1"/>
    </source>
</evidence>
<evidence type="ECO:0000313" key="6">
    <source>
        <dbReference type="Proteomes" id="UP000182125"/>
    </source>
</evidence>
<dbReference type="Proteomes" id="UP000250136">
    <property type="component" value="Chromosome"/>
</dbReference>
<feature type="domain" description="DUF402" evidence="1">
    <location>
        <begin position="18"/>
        <end position="156"/>
    </location>
</feature>
<dbReference type="OrthoDB" id="85277at2157"/>
<sequence length="178" mass="20620">MSRKIHLIYLRLPNRILERDDEVVADLGDIVVAKSRFEGMLAPLRVNGVEVIKNGYAMIYFAFVGRNYDVLKVYDEKGNFKGLYIDVLAYTKREGNTLEMLDLFLDLFVFPGGGAFLLDEDELEMALNYGVIDRETFDFAYRVAREILEKIKRKEFPPDIVWEYDLQGTPSESRVMLT</sequence>
<dbReference type="AlphaFoldDB" id="A0A0Q2XPF1"/>
<dbReference type="RefSeq" id="WP_055428822.1">
    <property type="nucleotide sequence ID" value="NZ_CP015105.1"/>
</dbReference>